<feature type="region of interest" description="Disordered" evidence="1">
    <location>
        <begin position="152"/>
        <end position="175"/>
    </location>
</feature>
<reference evidence="2 3" key="1">
    <citation type="journal article" date="2012" name="J. Bacteriol.">
        <title>Draft Genome Sequence of Novosphingobium nitrogenifigens Y88T.</title>
        <authorList>
            <person name="Strabala T.J."/>
            <person name="Macdonald L."/>
            <person name="Liu V."/>
            <person name="Smit A.M."/>
        </authorList>
    </citation>
    <scope>NUCLEOTIDE SEQUENCE [LARGE SCALE GENOMIC DNA]</scope>
    <source>
        <strain evidence="2 3">DSM 19370</strain>
    </source>
</reference>
<gene>
    <name evidence="2" type="ORF">Y88_0542</name>
</gene>
<dbReference type="HOGENOM" id="CLU_101672_1_1_5"/>
<evidence type="ECO:0000313" key="3">
    <source>
        <dbReference type="Proteomes" id="UP000004728"/>
    </source>
</evidence>
<dbReference type="STRING" id="983920.Y88_0542"/>
<comment type="caution">
    <text evidence="2">The sequence shown here is derived from an EMBL/GenBank/DDBJ whole genome shotgun (WGS) entry which is preliminary data.</text>
</comment>
<evidence type="ECO:0000256" key="1">
    <source>
        <dbReference type="SAM" id="MobiDB-lite"/>
    </source>
</evidence>
<accession>F1ZAA6</accession>
<organism evidence="2 3">
    <name type="scientific">Novosphingobium nitrogenifigens DSM 19370</name>
    <dbReference type="NCBI Taxonomy" id="983920"/>
    <lineage>
        <taxon>Bacteria</taxon>
        <taxon>Pseudomonadati</taxon>
        <taxon>Pseudomonadota</taxon>
        <taxon>Alphaproteobacteria</taxon>
        <taxon>Sphingomonadales</taxon>
        <taxon>Sphingomonadaceae</taxon>
        <taxon>Novosphingobium</taxon>
    </lineage>
</organism>
<sequence length="175" mass="18511">MALAALPAMPGQAQTVVAPKPVTAGDIATKPLDDLNLKRDRVPDTLRLALEDPYRIPHPDTCAALAREVTKLNASLGQDIDTAPSPTLKQKRARAFGNAARAAVGSLIPFNGVIREITGANAAQRKRELYLYAGSLRRAFLKGYGTTHGCRYPAGPATPRDKALATQGAGKDTGK</sequence>
<dbReference type="EMBL" id="AEWJ01000041">
    <property type="protein sequence ID" value="EGD58486.1"/>
    <property type="molecule type" value="Genomic_DNA"/>
</dbReference>
<dbReference type="AlphaFoldDB" id="F1ZAA6"/>
<dbReference type="InParanoid" id="F1ZAA6"/>
<proteinExistence type="predicted"/>
<dbReference type="Proteomes" id="UP000004728">
    <property type="component" value="Unassembled WGS sequence"/>
</dbReference>
<keyword evidence="3" id="KW-1185">Reference proteome</keyword>
<dbReference type="eggNOG" id="ENOG5032TYP">
    <property type="taxonomic scope" value="Bacteria"/>
</dbReference>
<evidence type="ECO:0000313" key="2">
    <source>
        <dbReference type="EMBL" id="EGD58486.1"/>
    </source>
</evidence>
<dbReference type="OrthoDB" id="7211066at2"/>
<name>F1ZAA6_9SPHN</name>
<protein>
    <submittedName>
        <fullName evidence="2">Uncharacterized protein</fullName>
    </submittedName>
</protein>